<dbReference type="RefSeq" id="WP_184137369.1">
    <property type="nucleotide sequence ID" value="NZ_JACHFL010000020.1"/>
</dbReference>
<gene>
    <name evidence="1" type="ORF">HNQ08_004807</name>
</gene>
<accession>A0A7W8K1D0</accession>
<sequence length="115" mass="12651">MTNDAYSRRSPEIQHAAANIKMVRVLYAQRLRDVRHAARTGKPAAALILAHLRATPCAVPNPDRRSDCARHAAHAEALHRDLSTLDLHDVTVRAKLTAAAKQADLFAILQQTAPF</sequence>
<organism evidence="1 2">
    <name type="scientific">Deinococcus humi</name>
    <dbReference type="NCBI Taxonomy" id="662880"/>
    <lineage>
        <taxon>Bacteria</taxon>
        <taxon>Thermotogati</taxon>
        <taxon>Deinococcota</taxon>
        <taxon>Deinococci</taxon>
        <taxon>Deinococcales</taxon>
        <taxon>Deinococcaceae</taxon>
        <taxon>Deinococcus</taxon>
    </lineage>
</organism>
<dbReference type="Proteomes" id="UP000552709">
    <property type="component" value="Unassembled WGS sequence"/>
</dbReference>
<protein>
    <submittedName>
        <fullName evidence="1">Uncharacterized protein</fullName>
    </submittedName>
</protein>
<name>A0A7W8K1D0_9DEIO</name>
<dbReference type="AlphaFoldDB" id="A0A7W8K1D0"/>
<proteinExistence type="predicted"/>
<reference evidence="1 2" key="1">
    <citation type="submission" date="2020-08" db="EMBL/GenBank/DDBJ databases">
        <title>Genomic Encyclopedia of Type Strains, Phase IV (KMG-IV): sequencing the most valuable type-strain genomes for metagenomic binning, comparative biology and taxonomic classification.</title>
        <authorList>
            <person name="Goeker M."/>
        </authorList>
    </citation>
    <scope>NUCLEOTIDE SEQUENCE [LARGE SCALE GENOMIC DNA]</scope>
    <source>
        <strain evidence="1 2">DSM 27939</strain>
    </source>
</reference>
<dbReference type="EMBL" id="JACHFL010000020">
    <property type="protein sequence ID" value="MBB5365681.1"/>
    <property type="molecule type" value="Genomic_DNA"/>
</dbReference>
<comment type="caution">
    <text evidence="1">The sequence shown here is derived from an EMBL/GenBank/DDBJ whole genome shotgun (WGS) entry which is preliminary data.</text>
</comment>
<evidence type="ECO:0000313" key="2">
    <source>
        <dbReference type="Proteomes" id="UP000552709"/>
    </source>
</evidence>
<keyword evidence="2" id="KW-1185">Reference proteome</keyword>
<evidence type="ECO:0000313" key="1">
    <source>
        <dbReference type="EMBL" id="MBB5365681.1"/>
    </source>
</evidence>